<reference evidence="4" key="1">
    <citation type="submission" date="2016-10" db="EMBL/GenBank/DDBJ databases">
        <authorList>
            <person name="Varghese N."/>
            <person name="Submissions S."/>
        </authorList>
    </citation>
    <scope>NUCLEOTIDE SEQUENCE [LARGE SCALE GENOMIC DNA]</scope>
    <source>
        <strain evidence="4">DSM 13327</strain>
    </source>
</reference>
<evidence type="ECO:0000313" key="3">
    <source>
        <dbReference type="EMBL" id="SFL54282.1"/>
    </source>
</evidence>
<comment type="function">
    <text evidence="1">May be involved in the formation or repair of [Fe-S] clusters present in iron-sulfur proteins.</text>
</comment>
<evidence type="ECO:0000313" key="4">
    <source>
        <dbReference type="Proteomes" id="UP000199520"/>
    </source>
</evidence>
<name>A0A1I4IIU5_9FIRM</name>
<dbReference type="GO" id="GO:0005506">
    <property type="term" value="F:iron ion binding"/>
    <property type="evidence" value="ECO:0007669"/>
    <property type="project" value="InterPro"/>
</dbReference>
<evidence type="ECO:0000256" key="1">
    <source>
        <dbReference type="ARBA" id="ARBA00049958"/>
    </source>
</evidence>
<dbReference type="InterPro" id="IPR034904">
    <property type="entry name" value="FSCA_dom_sf"/>
</dbReference>
<gene>
    <name evidence="3" type="ORF">SAMN04490355_100889</name>
</gene>
<dbReference type="Gene3D" id="3.30.300.130">
    <property type="entry name" value="Fe-S cluster assembly (FSCA)"/>
    <property type="match status" value="1"/>
</dbReference>
<dbReference type="InterPro" id="IPR001075">
    <property type="entry name" value="NIF_FeS_clus_asmbl_NifU_C"/>
</dbReference>
<keyword evidence="4" id="KW-1185">Reference proteome</keyword>
<protein>
    <submittedName>
        <fullName evidence="3">NifU-like domain-containing protein</fullName>
    </submittedName>
</protein>
<dbReference type="GO" id="GO:0016226">
    <property type="term" value="P:iron-sulfur cluster assembly"/>
    <property type="evidence" value="ECO:0007669"/>
    <property type="project" value="InterPro"/>
</dbReference>
<accession>A0A1I4IIU5</accession>
<dbReference type="GO" id="GO:0051536">
    <property type="term" value="F:iron-sulfur cluster binding"/>
    <property type="evidence" value="ECO:0007669"/>
    <property type="project" value="InterPro"/>
</dbReference>
<organism evidence="3 4">
    <name type="scientific">Pelosinus propionicus DSM 13327</name>
    <dbReference type="NCBI Taxonomy" id="1123291"/>
    <lineage>
        <taxon>Bacteria</taxon>
        <taxon>Bacillati</taxon>
        <taxon>Bacillota</taxon>
        <taxon>Negativicutes</taxon>
        <taxon>Selenomonadales</taxon>
        <taxon>Sporomusaceae</taxon>
        <taxon>Pelosinus</taxon>
    </lineage>
</organism>
<feature type="domain" description="NIF system FeS cluster assembly NifU C-terminal" evidence="2">
    <location>
        <begin position="5"/>
        <end position="67"/>
    </location>
</feature>
<dbReference type="AlphaFoldDB" id="A0A1I4IIU5"/>
<dbReference type="Pfam" id="PF01106">
    <property type="entry name" value="NifU"/>
    <property type="match status" value="1"/>
</dbReference>
<dbReference type="RefSeq" id="WP_090933924.1">
    <property type="nucleotide sequence ID" value="NZ_FOTS01000008.1"/>
</dbReference>
<proteinExistence type="predicted"/>
<evidence type="ECO:0000259" key="2">
    <source>
        <dbReference type="Pfam" id="PF01106"/>
    </source>
</evidence>
<dbReference type="OrthoDB" id="9796965at2"/>
<dbReference type="Proteomes" id="UP000199520">
    <property type="component" value="Unassembled WGS sequence"/>
</dbReference>
<dbReference type="SUPFAM" id="SSF117916">
    <property type="entry name" value="Fe-S cluster assembly (FSCA) domain-like"/>
    <property type="match status" value="1"/>
</dbReference>
<dbReference type="STRING" id="1123291.SAMN04490355_100889"/>
<dbReference type="EMBL" id="FOTS01000008">
    <property type="protein sequence ID" value="SFL54282.1"/>
    <property type="molecule type" value="Genomic_DNA"/>
</dbReference>
<sequence>MKRTTVEEKIRPILDAYRANVELVEVTRDKFLKVRVTGTCVACHGAQERIVEMMEEAYKEVVCPDIKGVILVQPTNNHSMGQLVNFTRKDATKRCRYAVSIR</sequence>